<reference evidence="2" key="2">
    <citation type="submission" date="2021-08" db="EMBL/GenBank/DDBJ databases">
        <authorList>
            <person name="Dalcin Martins P."/>
        </authorList>
    </citation>
    <scope>NUCLEOTIDE SEQUENCE</scope>
    <source>
        <strain evidence="2">MAG_39</strain>
    </source>
</reference>
<dbReference type="SUPFAM" id="SSF51713">
    <property type="entry name" value="tRNA-guanine transglycosylase"/>
    <property type="match status" value="1"/>
</dbReference>
<dbReference type="InterPro" id="IPR036511">
    <property type="entry name" value="TGT-like_sf"/>
</dbReference>
<dbReference type="Gene3D" id="3.20.20.105">
    <property type="entry name" value="Queuine tRNA-ribosyltransferase-like"/>
    <property type="match status" value="1"/>
</dbReference>
<evidence type="ECO:0000313" key="2">
    <source>
        <dbReference type="EMBL" id="MBZ0158184.1"/>
    </source>
</evidence>
<gene>
    <name evidence="2" type="ORF">K8I29_18460</name>
</gene>
<protein>
    <recommendedName>
        <fullName evidence="1">DUF6884 domain-containing protein</fullName>
    </recommendedName>
</protein>
<organism evidence="2 3">
    <name type="scientific">Candidatus Nitrobium versatile</name>
    <dbReference type="NCBI Taxonomy" id="2884831"/>
    <lineage>
        <taxon>Bacteria</taxon>
        <taxon>Pseudomonadati</taxon>
        <taxon>Nitrospirota</taxon>
        <taxon>Nitrospiria</taxon>
        <taxon>Nitrospirales</taxon>
        <taxon>Nitrospiraceae</taxon>
        <taxon>Candidatus Nitrobium</taxon>
    </lineage>
</organism>
<dbReference type="AlphaFoldDB" id="A0A953M3A3"/>
<accession>A0A953M3A3</accession>
<dbReference type="InterPro" id="IPR053537">
    <property type="entry name" value="DNA-guanine_TGase"/>
</dbReference>
<dbReference type="EMBL" id="JAIOIV010000139">
    <property type="protein sequence ID" value="MBZ0158184.1"/>
    <property type="molecule type" value="Genomic_DNA"/>
</dbReference>
<feature type="domain" description="DUF6884" evidence="1">
    <location>
        <begin position="7"/>
        <end position="120"/>
    </location>
</feature>
<dbReference type="Proteomes" id="UP000705867">
    <property type="component" value="Unassembled WGS sequence"/>
</dbReference>
<dbReference type="GO" id="GO:0006400">
    <property type="term" value="P:tRNA modification"/>
    <property type="evidence" value="ECO:0007669"/>
    <property type="project" value="InterPro"/>
</dbReference>
<sequence>MGKQLLVLGCSQAKKEAPGLLPAIDRYDGSSYRVLRSYLREREWPSNLSVAILSAKYGLVGGFTGIEDYDKRMTPVQAEEKAPECQRILNAWAADHISIHFSLGKDYLPAIIPAIEHDLKGKAEVFQGPIGMKLSQIKGLLQRTGAPARHRPELPEPGSGNVSYFLPDWDDLLDENFNFESDTFSGVSRQEREDKHCCVLMKPKRICDGVLVSLAQHVTSKGPLRRITGTEANSLAPKNMRAQFGLGKDQLLFGDCGAFSYVNDDEPTISVEQAIALYELHGFDFGASVDHIPVPSIEQNGMKIKLSSTERQARVIRTKENALRFIDLARKRNVGFTPVGVIQALDSDGYAKTALLYHEYGYRYLAIGGLVPLPDALVEEIVVKVMAAVATLKPRPWVHLFGIFRPKLQARFRELKVDSFDSATYFRKAWLRSDQNYLAPNGKWYAALRVPITSDGRTRKRLEQSGFDLVSLEAQEARVMEFLCRFDRDEAGVQEVLDAVIEYDKRLTRSSGVRSLRTAYEQTLNDRPWRLCDCPFCRQAGIHVLIFRGANRNKRRGAHNTLMLYGSLECRS</sequence>
<dbReference type="NCBIfam" id="NF041059">
    <property type="entry name" value="DpdA"/>
    <property type="match status" value="1"/>
</dbReference>
<evidence type="ECO:0000259" key="1">
    <source>
        <dbReference type="Pfam" id="PF21818"/>
    </source>
</evidence>
<dbReference type="InterPro" id="IPR049251">
    <property type="entry name" value="DUF6884"/>
</dbReference>
<evidence type="ECO:0000313" key="3">
    <source>
        <dbReference type="Proteomes" id="UP000705867"/>
    </source>
</evidence>
<dbReference type="Pfam" id="PF21818">
    <property type="entry name" value="DUF6884"/>
    <property type="match status" value="1"/>
</dbReference>
<reference evidence="2" key="1">
    <citation type="journal article" date="2021" name="bioRxiv">
        <title>Unraveling nitrogen, sulfur and carbon metabolic pathways and microbial community transcriptional responses to substrate deprivation and toxicity stresses in a bioreactor mimicking anoxic brackish coastal sediment conditions.</title>
        <authorList>
            <person name="Martins P.D."/>
            <person name="Echeveste M.J."/>
            <person name="Arshad A."/>
            <person name="Kurth J."/>
            <person name="Ouboter H."/>
            <person name="Jetten M.S.M."/>
            <person name="Welte C.U."/>
        </authorList>
    </citation>
    <scope>NUCLEOTIDE SEQUENCE</scope>
    <source>
        <strain evidence="2">MAG_39</strain>
    </source>
</reference>
<proteinExistence type="predicted"/>
<name>A0A953M3A3_9BACT</name>
<comment type="caution">
    <text evidence="2">The sequence shown here is derived from an EMBL/GenBank/DDBJ whole genome shotgun (WGS) entry which is preliminary data.</text>
</comment>